<evidence type="ECO:0000313" key="2">
    <source>
        <dbReference type="EMBL" id="ROS41498.1"/>
    </source>
</evidence>
<keyword evidence="3" id="KW-1185">Reference proteome</keyword>
<proteinExistence type="predicted"/>
<accession>A0A3N2GXT9</accession>
<evidence type="ECO:0000313" key="3">
    <source>
        <dbReference type="Proteomes" id="UP000274843"/>
    </source>
</evidence>
<sequence>MTRRFYDRLAADYHRIYADWPSSVRRQGEALHRLLGGHPRRVLDCACGIGTQAVGLAAQGHEVTGTDLSPAALARVTGIPVAAADMRALPFPDATFDAVVCADNSLPHLLTPEDVRRALTEMHRVLRRGGRLVLSTRDYDEARRTHPAATRPSVHEAPDGRTITFQLWHWHPDGTHYDVELFQVFPDLTTTVHTTTYWAITRAELQDFLQATGFSTPTWHEPEESGFFQPILTAKT</sequence>
<dbReference type="PANTHER" id="PTHR43591">
    <property type="entry name" value="METHYLTRANSFERASE"/>
    <property type="match status" value="1"/>
</dbReference>
<evidence type="ECO:0000259" key="1">
    <source>
        <dbReference type="Pfam" id="PF08241"/>
    </source>
</evidence>
<dbReference type="Proteomes" id="UP000274843">
    <property type="component" value="Unassembled WGS sequence"/>
</dbReference>
<name>A0A3N2GXT9_9PSEU</name>
<dbReference type="GO" id="GO:0032259">
    <property type="term" value="P:methylation"/>
    <property type="evidence" value="ECO:0007669"/>
    <property type="project" value="UniProtKB-KW"/>
</dbReference>
<comment type="caution">
    <text evidence="2">The sequence shown here is derived from an EMBL/GenBank/DDBJ whole genome shotgun (WGS) entry which is preliminary data.</text>
</comment>
<dbReference type="Pfam" id="PF08241">
    <property type="entry name" value="Methyltransf_11"/>
    <property type="match status" value="1"/>
</dbReference>
<protein>
    <submittedName>
        <fullName evidence="2">Methyltransferase family protein</fullName>
    </submittedName>
</protein>
<dbReference type="InterPro" id="IPR029063">
    <property type="entry name" value="SAM-dependent_MTases_sf"/>
</dbReference>
<dbReference type="GeneID" id="301845207"/>
<reference evidence="2 3" key="1">
    <citation type="submission" date="2018-11" db="EMBL/GenBank/DDBJ databases">
        <title>Sequencing the genomes of 1000 actinobacteria strains.</title>
        <authorList>
            <person name="Klenk H.-P."/>
        </authorList>
    </citation>
    <scope>NUCLEOTIDE SEQUENCE [LARGE SCALE GENOMIC DNA]</scope>
    <source>
        <strain evidence="2 3">DSM 44348</strain>
    </source>
</reference>
<dbReference type="RefSeq" id="WP_123684580.1">
    <property type="nucleotide sequence ID" value="NZ_RKHY01000001.1"/>
</dbReference>
<dbReference type="AlphaFoldDB" id="A0A3N2GXT9"/>
<dbReference type="EMBL" id="RKHY01000001">
    <property type="protein sequence ID" value="ROS41498.1"/>
    <property type="molecule type" value="Genomic_DNA"/>
</dbReference>
<keyword evidence="2" id="KW-0489">Methyltransferase</keyword>
<dbReference type="GO" id="GO:0008168">
    <property type="term" value="F:methyltransferase activity"/>
    <property type="evidence" value="ECO:0007669"/>
    <property type="project" value="UniProtKB-KW"/>
</dbReference>
<feature type="domain" description="Methyltransferase type 11" evidence="1">
    <location>
        <begin position="43"/>
        <end position="134"/>
    </location>
</feature>
<organism evidence="2 3">
    <name type="scientific">Amycolatopsis thermoflava</name>
    <dbReference type="NCBI Taxonomy" id="84480"/>
    <lineage>
        <taxon>Bacteria</taxon>
        <taxon>Bacillati</taxon>
        <taxon>Actinomycetota</taxon>
        <taxon>Actinomycetes</taxon>
        <taxon>Pseudonocardiales</taxon>
        <taxon>Pseudonocardiaceae</taxon>
        <taxon>Amycolatopsis</taxon>
        <taxon>Amycolatopsis methanolica group</taxon>
    </lineage>
</organism>
<keyword evidence="2" id="KW-0808">Transferase</keyword>
<dbReference type="CDD" id="cd02440">
    <property type="entry name" value="AdoMet_MTases"/>
    <property type="match status" value="1"/>
</dbReference>
<gene>
    <name evidence="2" type="ORF">EDD35_3861</name>
</gene>
<dbReference type="SUPFAM" id="SSF53335">
    <property type="entry name" value="S-adenosyl-L-methionine-dependent methyltransferases"/>
    <property type="match status" value="1"/>
</dbReference>
<dbReference type="Gene3D" id="3.40.50.150">
    <property type="entry name" value="Vaccinia Virus protein VP39"/>
    <property type="match status" value="1"/>
</dbReference>
<dbReference type="InterPro" id="IPR013216">
    <property type="entry name" value="Methyltransf_11"/>
</dbReference>